<accession>A0A3M2LZ95</accession>
<protein>
    <submittedName>
        <fullName evidence="2">Uncharacterized protein</fullName>
    </submittedName>
</protein>
<dbReference type="EMBL" id="RFFG01000033">
    <property type="protein sequence ID" value="RMI42462.1"/>
    <property type="molecule type" value="Genomic_DNA"/>
</dbReference>
<dbReference type="OrthoDB" id="3468845at2"/>
<dbReference type="InterPro" id="IPR047789">
    <property type="entry name" value="CU044_5270-like"/>
</dbReference>
<dbReference type="Proteomes" id="UP000282674">
    <property type="component" value="Unassembled WGS sequence"/>
</dbReference>
<dbReference type="NCBIfam" id="NF038083">
    <property type="entry name" value="CU044_5270_fam"/>
    <property type="match status" value="1"/>
</dbReference>
<keyword evidence="1" id="KW-1133">Transmembrane helix</keyword>
<name>A0A3M2LZ95_9ACTN</name>
<proteinExistence type="predicted"/>
<reference evidence="2 3" key="1">
    <citation type="submission" date="2018-10" db="EMBL/GenBank/DDBJ databases">
        <title>Isolation from soil.</title>
        <authorList>
            <person name="Hu J."/>
        </authorList>
    </citation>
    <scope>NUCLEOTIDE SEQUENCE [LARGE SCALE GENOMIC DNA]</scope>
    <source>
        <strain evidence="2 3">NEAU-Ht49</strain>
    </source>
</reference>
<evidence type="ECO:0000313" key="2">
    <source>
        <dbReference type="EMBL" id="RMI42462.1"/>
    </source>
</evidence>
<comment type="caution">
    <text evidence="2">The sequence shown here is derived from an EMBL/GenBank/DDBJ whole genome shotgun (WGS) entry which is preliminary data.</text>
</comment>
<evidence type="ECO:0000313" key="3">
    <source>
        <dbReference type="Proteomes" id="UP000282674"/>
    </source>
</evidence>
<dbReference type="AlphaFoldDB" id="A0A3M2LZ95"/>
<sequence>MDEMKAIEQIFAEPKADAEVAASGRARLLRLAAGGEPPATRRPLSRWTSGPRTRWVLGAGLLPVAAAGVAAVMLAGHGSAPASSSSGGQARRILLAAATKTMAAPANGRYYRFVTEEGQQLTVGSKAHPYRVVTRTVDEEWYAMAPGEPGRILRRDEGARPVSPADAAAWRAAGSPAQVKQVCDENKIVGTRGGKQRPDGTFEEIPIRQKCLRINMRPVLLSSSPMIGGPGMHGQPPVGLDLAKLSDDTATLRRQLLAWTRSGGLDGPVEGDSAQLWAAADYLIASPIGPVRPALRAAAYRVLADLPDVRSLGEVTDQRGRRGQALARVSRGSEGVAPGTNRLVIAPGTGVPLEISSNGGATEYRLVLECGYTNESPPPTRK</sequence>
<organism evidence="2 3">
    <name type="scientific">Actinomadura harenae</name>
    <dbReference type="NCBI Taxonomy" id="2483351"/>
    <lineage>
        <taxon>Bacteria</taxon>
        <taxon>Bacillati</taxon>
        <taxon>Actinomycetota</taxon>
        <taxon>Actinomycetes</taxon>
        <taxon>Streptosporangiales</taxon>
        <taxon>Thermomonosporaceae</taxon>
        <taxon>Actinomadura</taxon>
    </lineage>
</organism>
<evidence type="ECO:0000256" key="1">
    <source>
        <dbReference type="SAM" id="Phobius"/>
    </source>
</evidence>
<dbReference type="RefSeq" id="WP_122195882.1">
    <property type="nucleotide sequence ID" value="NZ_JBHSKC010000019.1"/>
</dbReference>
<keyword evidence="1" id="KW-0812">Transmembrane</keyword>
<gene>
    <name evidence="2" type="ORF">EBO15_19750</name>
</gene>
<feature type="transmembrane region" description="Helical" evidence="1">
    <location>
        <begin position="55"/>
        <end position="76"/>
    </location>
</feature>
<keyword evidence="3" id="KW-1185">Reference proteome</keyword>
<keyword evidence="1" id="KW-0472">Membrane</keyword>